<comment type="caution">
    <text evidence="2">The sequence shown here is derived from an EMBL/GenBank/DDBJ whole genome shotgun (WGS) entry which is preliminary data.</text>
</comment>
<dbReference type="GO" id="GO:0015074">
    <property type="term" value="P:DNA integration"/>
    <property type="evidence" value="ECO:0007669"/>
    <property type="project" value="InterPro"/>
</dbReference>
<dbReference type="PANTHER" id="PTHR42648:SF28">
    <property type="entry name" value="TRANSPOSON-ENCODED PROTEIN WITH RIBONUCLEASE H-LIKE AND RETROVIRUS ZINC FINGER-LIKE DOMAINS"/>
    <property type="match status" value="1"/>
</dbReference>
<accession>A0A225WFE9</accession>
<dbReference type="Gene3D" id="3.30.420.10">
    <property type="entry name" value="Ribonuclease H-like superfamily/Ribonuclease H"/>
    <property type="match status" value="1"/>
</dbReference>
<dbReference type="PROSITE" id="PS50994">
    <property type="entry name" value="INTEGRASE"/>
    <property type="match status" value="1"/>
</dbReference>
<feature type="domain" description="Integrase catalytic" evidence="1">
    <location>
        <begin position="73"/>
        <end position="195"/>
    </location>
</feature>
<dbReference type="OrthoDB" id="91493at2759"/>
<evidence type="ECO:0000259" key="1">
    <source>
        <dbReference type="PROSITE" id="PS50994"/>
    </source>
</evidence>
<dbReference type="InterPro" id="IPR001584">
    <property type="entry name" value="Integrase_cat-core"/>
</dbReference>
<dbReference type="Proteomes" id="UP000198211">
    <property type="component" value="Unassembled WGS sequence"/>
</dbReference>
<dbReference type="PANTHER" id="PTHR42648">
    <property type="entry name" value="TRANSPOSASE, PUTATIVE-RELATED"/>
    <property type="match status" value="1"/>
</dbReference>
<dbReference type="AlphaFoldDB" id="A0A225WFE9"/>
<dbReference type="InterPro" id="IPR036397">
    <property type="entry name" value="RNaseH_sf"/>
</dbReference>
<gene>
    <name evidence="2" type="ORF">PHMEG_0009977</name>
</gene>
<dbReference type="InterPro" id="IPR012337">
    <property type="entry name" value="RNaseH-like_sf"/>
</dbReference>
<proteinExistence type="predicted"/>
<evidence type="ECO:0000313" key="3">
    <source>
        <dbReference type="Proteomes" id="UP000198211"/>
    </source>
</evidence>
<keyword evidence="3" id="KW-1185">Reference proteome</keyword>
<dbReference type="STRING" id="4795.A0A225WFE9"/>
<organism evidence="2 3">
    <name type="scientific">Phytophthora megakarya</name>
    <dbReference type="NCBI Taxonomy" id="4795"/>
    <lineage>
        <taxon>Eukaryota</taxon>
        <taxon>Sar</taxon>
        <taxon>Stramenopiles</taxon>
        <taxon>Oomycota</taxon>
        <taxon>Peronosporomycetes</taxon>
        <taxon>Peronosporales</taxon>
        <taxon>Peronosporaceae</taxon>
        <taxon>Phytophthora</taxon>
    </lineage>
</organism>
<evidence type="ECO:0000313" key="2">
    <source>
        <dbReference type="EMBL" id="OWZ16252.1"/>
    </source>
</evidence>
<name>A0A225WFE9_9STRA</name>
<protein>
    <recommendedName>
        <fullName evidence="1">Integrase catalytic domain-containing protein</fullName>
    </recommendedName>
</protein>
<sequence length="195" mass="22493">MLKASLHEFHVRFGHLNYADVERMARHPANGIDLTDKMRKNCVNCAEGTNCITKERLSDECTNRCGRRCNFSDLKGPITPMDRHKNRYMINFIGHKSTFCRIFVARTKAKAADKFKYFMVYFERVFNVRVHVLRTDGGGEYKLLDVFCAQTGIAWQMTEPRTSASNGKAERLHHTIMNMVRCMLFGGGLPLNYWG</sequence>
<dbReference type="SUPFAM" id="SSF53098">
    <property type="entry name" value="Ribonuclease H-like"/>
    <property type="match status" value="1"/>
</dbReference>
<dbReference type="EMBL" id="NBNE01000968">
    <property type="protein sequence ID" value="OWZ16252.1"/>
    <property type="molecule type" value="Genomic_DNA"/>
</dbReference>
<dbReference type="InterPro" id="IPR039537">
    <property type="entry name" value="Retrotran_Ty1/copia-like"/>
</dbReference>
<reference evidence="3" key="1">
    <citation type="submission" date="2017-03" db="EMBL/GenBank/DDBJ databases">
        <title>Phytopthora megakarya and P. palmivora, two closely related causual agents of cacao black pod achieved similar genome size and gene model numbers by different mechanisms.</title>
        <authorList>
            <person name="Ali S."/>
            <person name="Shao J."/>
            <person name="Larry D.J."/>
            <person name="Kronmiller B."/>
            <person name="Shen D."/>
            <person name="Strem M.D."/>
            <person name="Melnick R.L."/>
            <person name="Guiltinan M.J."/>
            <person name="Tyler B.M."/>
            <person name="Meinhardt L.W."/>
            <person name="Bailey B.A."/>
        </authorList>
    </citation>
    <scope>NUCLEOTIDE SEQUENCE [LARGE SCALE GENOMIC DNA]</scope>
    <source>
        <strain evidence="3">zdho120</strain>
    </source>
</reference>
<dbReference type="GO" id="GO:0003676">
    <property type="term" value="F:nucleic acid binding"/>
    <property type="evidence" value="ECO:0007669"/>
    <property type="project" value="InterPro"/>
</dbReference>